<accession>A0A344TNM0</accession>
<protein>
    <submittedName>
        <fullName evidence="1">Uncharacterized protein</fullName>
    </submittedName>
</protein>
<proteinExistence type="predicted"/>
<keyword evidence="2" id="KW-1185">Reference proteome</keyword>
<evidence type="ECO:0000313" key="2">
    <source>
        <dbReference type="Proteomes" id="UP000251993"/>
    </source>
</evidence>
<gene>
    <name evidence="1" type="ORF">DR864_22045</name>
</gene>
<dbReference type="AlphaFoldDB" id="A0A344TNM0"/>
<dbReference type="EMBL" id="CP030850">
    <property type="protein sequence ID" value="AXE20241.1"/>
    <property type="molecule type" value="Genomic_DNA"/>
</dbReference>
<organism evidence="1 2">
    <name type="scientific">Runella rosea</name>
    <dbReference type="NCBI Taxonomy" id="2259595"/>
    <lineage>
        <taxon>Bacteria</taxon>
        <taxon>Pseudomonadati</taxon>
        <taxon>Bacteroidota</taxon>
        <taxon>Cytophagia</taxon>
        <taxon>Cytophagales</taxon>
        <taxon>Spirosomataceae</taxon>
        <taxon>Runella</taxon>
    </lineage>
</organism>
<name>A0A344TNM0_9BACT</name>
<dbReference type="Proteomes" id="UP000251993">
    <property type="component" value="Chromosome"/>
</dbReference>
<evidence type="ECO:0000313" key="1">
    <source>
        <dbReference type="EMBL" id="AXE20241.1"/>
    </source>
</evidence>
<sequence>MFEKLRIGVYVAESYKNPRKHSVKVEKKLFAGTVGLEERFKLRPTKENFRMSCLLSALKQDVLFLV</sequence>
<reference evidence="1 2" key="1">
    <citation type="submission" date="2018-07" db="EMBL/GenBank/DDBJ databases">
        <title>Genome sequencing of Runella.</title>
        <authorList>
            <person name="Baek M.-G."/>
            <person name="Yi H."/>
        </authorList>
    </citation>
    <scope>NUCLEOTIDE SEQUENCE [LARGE SCALE GENOMIC DNA]</scope>
    <source>
        <strain evidence="1 2">HYN0085</strain>
    </source>
</reference>
<dbReference type="KEGG" id="run:DR864_22045"/>